<accession>S8BWB9</accession>
<evidence type="ECO:0000256" key="1">
    <source>
        <dbReference type="SAM" id="MobiDB-lite"/>
    </source>
</evidence>
<dbReference type="HOGENOM" id="CLU_1182588_0_0_1"/>
<gene>
    <name evidence="2" type="ORF">H072_6604</name>
</gene>
<evidence type="ECO:0000313" key="3">
    <source>
        <dbReference type="Proteomes" id="UP000015100"/>
    </source>
</evidence>
<protein>
    <submittedName>
        <fullName evidence="2">Uncharacterized protein</fullName>
    </submittedName>
</protein>
<evidence type="ECO:0000313" key="2">
    <source>
        <dbReference type="EMBL" id="EPS39612.1"/>
    </source>
</evidence>
<dbReference type="AlphaFoldDB" id="S8BWB9"/>
<feature type="non-terminal residue" evidence="2">
    <location>
        <position position="1"/>
    </location>
</feature>
<reference evidence="3" key="2">
    <citation type="submission" date="2013-04" db="EMBL/GenBank/DDBJ databases">
        <title>Genomic mechanisms accounting for the adaptation to parasitism in nematode-trapping fungi.</title>
        <authorList>
            <person name="Ahren D.G."/>
        </authorList>
    </citation>
    <scope>NUCLEOTIDE SEQUENCE [LARGE SCALE GENOMIC DNA]</scope>
    <source>
        <strain evidence="3">CBS 200.50</strain>
    </source>
</reference>
<dbReference type="EMBL" id="AQGS01000466">
    <property type="protein sequence ID" value="EPS39612.1"/>
    <property type="molecule type" value="Genomic_DNA"/>
</dbReference>
<dbReference type="Proteomes" id="UP000015100">
    <property type="component" value="Unassembled WGS sequence"/>
</dbReference>
<reference evidence="2 3" key="1">
    <citation type="journal article" date="2013" name="PLoS Genet.">
        <title>Genomic mechanisms accounting for the adaptation to parasitism in nematode-trapping fungi.</title>
        <authorList>
            <person name="Meerupati T."/>
            <person name="Andersson K.M."/>
            <person name="Friman E."/>
            <person name="Kumar D."/>
            <person name="Tunlid A."/>
            <person name="Ahren D."/>
        </authorList>
    </citation>
    <scope>NUCLEOTIDE SEQUENCE [LARGE SCALE GENOMIC DNA]</scope>
    <source>
        <strain evidence="2 3">CBS 200.50</strain>
    </source>
</reference>
<feature type="compositionally biased region" description="Acidic residues" evidence="1">
    <location>
        <begin position="1"/>
        <end position="11"/>
    </location>
</feature>
<organism evidence="2 3">
    <name type="scientific">Dactylellina haptotyla (strain CBS 200.50)</name>
    <name type="common">Nematode-trapping fungus</name>
    <name type="synonym">Monacrosporium haptotylum</name>
    <dbReference type="NCBI Taxonomy" id="1284197"/>
    <lineage>
        <taxon>Eukaryota</taxon>
        <taxon>Fungi</taxon>
        <taxon>Dikarya</taxon>
        <taxon>Ascomycota</taxon>
        <taxon>Pezizomycotina</taxon>
        <taxon>Orbiliomycetes</taxon>
        <taxon>Orbiliales</taxon>
        <taxon>Orbiliaceae</taxon>
        <taxon>Dactylellina</taxon>
    </lineage>
</organism>
<dbReference type="OrthoDB" id="5372650at2759"/>
<name>S8BWB9_DACHA</name>
<sequence>NQSWDQSEEAELKELAAPAGAKSQKRQVAQNWGQNQSWDQSEEAELKELAAPARAKSQKRQVKSPKEWAISMAERKNMDPKFIEGLRQTPLETFEKLRIVGRKLHQATTLLWDGEKPKMITLPTPQTPDQRSRDPNGQIRGKITSKDWFLKWAEMRHLSADAKKAIQEIDPAKFEALKGRPTKERLIEEAKLMKLDDKVKFFNSVDQSVYEEMDKLRNTAKDARAAWKEGKKPTL</sequence>
<comment type="caution">
    <text evidence="2">The sequence shown here is derived from an EMBL/GenBank/DDBJ whole genome shotgun (WGS) entry which is preliminary data.</text>
</comment>
<keyword evidence="3" id="KW-1185">Reference proteome</keyword>
<feature type="region of interest" description="Disordered" evidence="1">
    <location>
        <begin position="118"/>
        <end position="140"/>
    </location>
</feature>
<feature type="region of interest" description="Disordered" evidence="1">
    <location>
        <begin position="1"/>
        <end position="68"/>
    </location>
</feature>
<feature type="compositionally biased region" description="Polar residues" evidence="1">
    <location>
        <begin position="26"/>
        <end position="39"/>
    </location>
</feature>
<proteinExistence type="predicted"/>